<evidence type="ECO:0008006" key="3">
    <source>
        <dbReference type="Google" id="ProtNLM"/>
    </source>
</evidence>
<dbReference type="EMBL" id="CP014141">
    <property type="protein sequence ID" value="AMA75178.1"/>
    <property type="molecule type" value="Genomic_DNA"/>
</dbReference>
<dbReference type="Proteomes" id="UP000061630">
    <property type="component" value="Chromosome"/>
</dbReference>
<evidence type="ECO:0000313" key="2">
    <source>
        <dbReference type="Proteomes" id="UP000061630"/>
    </source>
</evidence>
<dbReference type="KEGG" id="tpar:AV541_02485"/>
<evidence type="ECO:0000313" key="1">
    <source>
        <dbReference type="EMBL" id="AMA75178.1"/>
    </source>
</evidence>
<gene>
    <name evidence="1" type="ORF">AV541_02485</name>
</gene>
<organism evidence="1 2">
    <name type="scientific">Thermus parvatiensis</name>
    <dbReference type="NCBI Taxonomy" id="456163"/>
    <lineage>
        <taxon>Bacteria</taxon>
        <taxon>Thermotogati</taxon>
        <taxon>Deinococcota</taxon>
        <taxon>Deinococci</taxon>
        <taxon>Thermales</taxon>
        <taxon>Thermaceae</taxon>
        <taxon>Thermus</taxon>
    </lineage>
</organism>
<reference evidence="1 2" key="1">
    <citation type="submission" date="2016-01" db="EMBL/GenBank/DDBJ databases">
        <title>Genome sequence of Thermus parvatiensis, a thermophile isolated from a hot water spring.</title>
        <authorList>
            <person name="Tripathi C."/>
            <person name="Lal R."/>
        </authorList>
    </citation>
    <scope>NUCLEOTIDE SEQUENCE [LARGE SCALE GENOMIC DNA]</scope>
    <source>
        <strain evidence="1 2">RL</strain>
    </source>
</reference>
<protein>
    <recommendedName>
        <fullName evidence="3">Lipoprotein</fullName>
    </recommendedName>
</protein>
<dbReference type="PROSITE" id="PS51257">
    <property type="entry name" value="PROKAR_LIPOPROTEIN"/>
    <property type="match status" value="1"/>
</dbReference>
<dbReference type="AlphaFoldDB" id="A0A0X8D7B7"/>
<proteinExistence type="predicted"/>
<sequence length="147" mass="15875">MRRIWVRFLGGLVLVALGGCGNFFADGVILGGPTVLASRENFSFQTETDQNNNTVYTYSYQIVLYALPGSGAGTVILLDASENQLEAPFLIPESCPPSNPDPCGPYTREVVKKSFAPLTPVQAVKYRTISANGQSKVVPLNATIELY</sequence>
<accession>A0A0X8D7B7</accession>
<name>A0A0X8D7B7_9DEIN</name>